<dbReference type="OrthoDB" id="9800237at2"/>
<proteinExistence type="inferred from homology"/>
<organism evidence="3 4">
    <name type="scientific">Brevibacterium paucivorans</name>
    <dbReference type="NCBI Taxonomy" id="170994"/>
    <lineage>
        <taxon>Bacteria</taxon>
        <taxon>Bacillati</taxon>
        <taxon>Actinomycetota</taxon>
        <taxon>Actinomycetes</taxon>
        <taxon>Micrococcales</taxon>
        <taxon>Brevibacteriaceae</taxon>
        <taxon>Brevibacterium</taxon>
    </lineage>
</organism>
<dbReference type="InterPro" id="IPR003965">
    <property type="entry name" value="Fatty_acid_synthase"/>
</dbReference>
<dbReference type="AlphaFoldDB" id="A0A2N6VN25"/>
<comment type="caution">
    <text evidence="3">The sequence shown here is derived from an EMBL/GenBank/DDBJ whole genome shotgun (WGS) entry which is preliminary data.</text>
</comment>
<feature type="domain" description="MaoC-like" evidence="2">
    <location>
        <begin position="19"/>
        <end position="105"/>
    </location>
</feature>
<dbReference type="CDD" id="cd03453">
    <property type="entry name" value="SAV4209_like"/>
    <property type="match status" value="1"/>
</dbReference>
<sequence length="157" mass="16735">MPNITSNAHVEAGSPATLEVGQEVLTATVELSRADLVKYAGASGDFNTIHWNERFAKEVGLDNVIAHGMLTMATAVTPLTDWLGDPGAILDYRTRFTNPVVVPDAESGSPEQPSVTLTSAIRVGAIDEKACTARFDVDVKVDDTAVLGRTQVKARIK</sequence>
<accession>A0A2N6VN25</accession>
<reference evidence="3 4" key="1">
    <citation type="submission" date="2017-09" db="EMBL/GenBank/DDBJ databases">
        <title>Bacterial strain isolated from the female urinary microbiota.</title>
        <authorList>
            <person name="Thomas-White K."/>
            <person name="Kumar N."/>
            <person name="Forster S."/>
            <person name="Putonti C."/>
            <person name="Lawley T."/>
            <person name="Wolfe A.J."/>
        </authorList>
    </citation>
    <scope>NUCLEOTIDE SEQUENCE [LARGE SCALE GENOMIC DNA]</scope>
    <source>
        <strain evidence="3 4">UMB1301</strain>
    </source>
</reference>
<evidence type="ECO:0000259" key="2">
    <source>
        <dbReference type="Pfam" id="PF01575"/>
    </source>
</evidence>
<evidence type="ECO:0000256" key="1">
    <source>
        <dbReference type="ARBA" id="ARBA00005254"/>
    </source>
</evidence>
<dbReference type="PRINTS" id="PR01483">
    <property type="entry name" value="FASYNTHASE"/>
</dbReference>
<gene>
    <name evidence="3" type="ORF">CJ199_05645</name>
</gene>
<evidence type="ECO:0000313" key="3">
    <source>
        <dbReference type="EMBL" id="PMD05497.1"/>
    </source>
</evidence>
<dbReference type="GO" id="GO:0004312">
    <property type="term" value="F:fatty acid synthase activity"/>
    <property type="evidence" value="ECO:0007669"/>
    <property type="project" value="InterPro"/>
</dbReference>
<dbReference type="RefSeq" id="WP_102238531.1">
    <property type="nucleotide sequence ID" value="NZ_BAAAIM010000004.1"/>
</dbReference>
<dbReference type="InterPro" id="IPR002539">
    <property type="entry name" value="MaoC-like_dom"/>
</dbReference>
<dbReference type="GO" id="GO:0005835">
    <property type="term" value="C:fatty acid synthase complex"/>
    <property type="evidence" value="ECO:0007669"/>
    <property type="project" value="InterPro"/>
</dbReference>
<comment type="similarity">
    <text evidence="1">Belongs to the enoyl-CoA hydratase/isomerase family.</text>
</comment>
<dbReference type="PANTHER" id="PTHR43841:SF3">
    <property type="entry name" value="(3R)-HYDROXYACYL-ACP DEHYDRATASE SUBUNIT HADB"/>
    <property type="match status" value="1"/>
</dbReference>
<dbReference type="GO" id="GO:0006633">
    <property type="term" value="P:fatty acid biosynthetic process"/>
    <property type="evidence" value="ECO:0007669"/>
    <property type="project" value="InterPro"/>
</dbReference>
<name>A0A2N6VN25_9MICO</name>
<dbReference type="Pfam" id="PF01575">
    <property type="entry name" value="MaoC_dehydratas"/>
    <property type="match status" value="1"/>
</dbReference>
<dbReference type="SUPFAM" id="SSF54637">
    <property type="entry name" value="Thioesterase/thiol ester dehydrase-isomerase"/>
    <property type="match status" value="1"/>
</dbReference>
<evidence type="ECO:0000313" key="4">
    <source>
        <dbReference type="Proteomes" id="UP000235598"/>
    </source>
</evidence>
<protein>
    <submittedName>
        <fullName evidence="3">Acyl dehydratase</fullName>
    </submittedName>
</protein>
<dbReference type="InterPro" id="IPR029069">
    <property type="entry name" value="HotDog_dom_sf"/>
</dbReference>
<dbReference type="PANTHER" id="PTHR43841">
    <property type="entry name" value="3-HYDROXYACYL-THIOESTER DEHYDRATASE HTDX-RELATED"/>
    <property type="match status" value="1"/>
</dbReference>
<dbReference type="Gene3D" id="3.10.129.10">
    <property type="entry name" value="Hotdog Thioesterase"/>
    <property type="match status" value="1"/>
</dbReference>
<dbReference type="Proteomes" id="UP000235598">
    <property type="component" value="Unassembled WGS sequence"/>
</dbReference>
<dbReference type="EMBL" id="PNHK01000002">
    <property type="protein sequence ID" value="PMD05497.1"/>
    <property type="molecule type" value="Genomic_DNA"/>
</dbReference>